<feature type="region of interest" description="Disordered" evidence="1">
    <location>
        <begin position="71"/>
        <end position="99"/>
    </location>
</feature>
<comment type="caution">
    <text evidence="2">The sequence shown here is derived from an EMBL/GenBank/DDBJ whole genome shotgun (WGS) entry which is preliminary data.</text>
</comment>
<proteinExistence type="predicted"/>
<protein>
    <submittedName>
        <fullName evidence="2">Uncharacterized protein</fullName>
    </submittedName>
</protein>
<evidence type="ECO:0000313" key="3">
    <source>
        <dbReference type="Proteomes" id="UP000652761"/>
    </source>
</evidence>
<gene>
    <name evidence="2" type="ORF">Taro_013896</name>
</gene>
<keyword evidence="3" id="KW-1185">Reference proteome</keyword>
<evidence type="ECO:0000256" key="1">
    <source>
        <dbReference type="SAM" id="MobiDB-lite"/>
    </source>
</evidence>
<name>A0A843UHF0_COLES</name>
<reference evidence="2" key="1">
    <citation type="submission" date="2017-07" db="EMBL/GenBank/DDBJ databases">
        <title>Taro Niue Genome Assembly and Annotation.</title>
        <authorList>
            <person name="Atibalentja N."/>
            <person name="Keating K."/>
            <person name="Fields C.J."/>
        </authorList>
    </citation>
    <scope>NUCLEOTIDE SEQUENCE</scope>
    <source>
        <strain evidence="2">Niue_2</strain>
        <tissue evidence="2">Leaf</tissue>
    </source>
</reference>
<dbReference type="AlphaFoldDB" id="A0A843UHF0"/>
<dbReference type="Proteomes" id="UP000652761">
    <property type="component" value="Unassembled WGS sequence"/>
</dbReference>
<dbReference type="EMBL" id="NMUH01000567">
    <property type="protein sequence ID" value="MQL81434.1"/>
    <property type="molecule type" value="Genomic_DNA"/>
</dbReference>
<accession>A0A843UHF0</accession>
<sequence length="99" mass="10595">MSFTTCCGHVEEFLAAGEPWNDRNKLIFFPIASASTYANHPLGVNQRPVNGASRSSRRLGVGACLNCGGMPRSNSGGFPAQGDYDIQEEEQVEDGNASE</sequence>
<evidence type="ECO:0000313" key="2">
    <source>
        <dbReference type="EMBL" id="MQL81434.1"/>
    </source>
</evidence>
<organism evidence="2 3">
    <name type="scientific">Colocasia esculenta</name>
    <name type="common">Wild taro</name>
    <name type="synonym">Arum esculentum</name>
    <dbReference type="NCBI Taxonomy" id="4460"/>
    <lineage>
        <taxon>Eukaryota</taxon>
        <taxon>Viridiplantae</taxon>
        <taxon>Streptophyta</taxon>
        <taxon>Embryophyta</taxon>
        <taxon>Tracheophyta</taxon>
        <taxon>Spermatophyta</taxon>
        <taxon>Magnoliopsida</taxon>
        <taxon>Liliopsida</taxon>
        <taxon>Araceae</taxon>
        <taxon>Aroideae</taxon>
        <taxon>Colocasieae</taxon>
        <taxon>Colocasia</taxon>
    </lineage>
</organism>